<accession>A0ABR4B7B7</accession>
<gene>
    <name evidence="2" type="ORF">ABVK25_006064</name>
</gene>
<feature type="compositionally biased region" description="Polar residues" evidence="1">
    <location>
        <begin position="76"/>
        <end position="88"/>
    </location>
</feature>
<evidence type="ECO:0000256" key="1">
    <source>
        <dbReference type="SAM" id="MobiDB-lite"/>
    </source>
</evidence>
<protein>
    <submittedName>
        <fullName evidence="2">Uncharacterized protein</fullName>
    </submittedName>
</protein>
<evidence type="ECO:0000313" key="2">
    <source>
        <dbReference type="EMBL" id="KAL2053759.1"/>
    </source>
</evidence>
<feature type="compositionally biased region" description="Gly residues" evidence="1">
    <location>
        <begin position="98"/>
        <end position="114"/>
    </location>
</feature>
<comment type="caution">
    <text evidence="2">The sequence shown here is derived from an EMBL/GenBank/DDBJ whole genome shotgun (WGS) entry which is preliminary data.</text>
</comment>
<name>A0ABR4B7B7_9LECA</name>
<feature type="compositionally biased region" description="Pro residues" evidence="1">
    <location>
        <begin position="52"/>
        <end position="67"/>
    </location>
</feature>
<feature type="compositionally biased region" description="Low complexity" evidence="1">
    <location>
        <begin position="42"/>
        <end position="51"/>
    </location>
</feature>
<feature type="compositionally biased region" description="Pro residues" evidence="1">
    <location>
        <begin position="23"/>
        <end position="41"/>
    </location>
</feature>
<feature type="region of interest" description="Disordered" evidence="1">
    <location>
        <begin position="12"/>
        <end position="147"/>
    </location>
</feature>
<keyword evidence="3" id="KW-1185">Reference proteome</keyword>
<sequence>MAGIFGGTSAFGGPLIGGLLGPPAAPPASPPAAAPPAPPPSINNNITISNPTPAPAPVAPVPRPAAAPSPALDSKCAQQNGSFGQDQDSQYEQNYQGNQGGYGQDQGEEGGFSQGSGRPKPNKCSKAASAGTRTANMARASSPRLRAGLARTRARVRVLPRKALIGD</sequence>
<reference evidence="2 3" key="1">
    <citation type="submission" date="2024-09" db="EMBL/GenBank/DDBJ databases">
        <title>Rethinking Asexuality: The Enigmatic Case of Functional Sexual Genes in Lepraria (Stereocaulaceae).</title>
        <authorList>
            <person name="Doellman M."/>
            <person name="Sun Y."/>
            <person name="Barcenas-Pena A."/>
            <person name="Lumbsch H.T."/>
            <person name="Grewe F."/>
        </authorList>
    </citation>
    <scope>NUCLEOTIDE SEQUENCE [LARGE SCALE GENOMIC DNA]</scope>
    <source>
        <strain evidence="2 3">Grewe 0041</strain>
    </source>
</reference>
<evidence type="ECO:0000313" key="3">
    <source>
        <dbReference type="Proteomes" id="UP001590951"/>
    </source>
</evidence>
<dbReference type="EMBL" id="JBHFEH010000019">
    <property type="protein sequence ID" value="KAL2053759.1"/>
    <property type="molecule type" value="Genomic_DNA"/>
</dbReference>
<proteinExistence type="predicted"/>
<dbReference type="Proteomes" id="UP001590951">
    <property type="component" value="Unassembled WGS sequence"/>
</dbReference>
<organism evidence="2 3">
    <name type="scientific">Lepraria finkii</name>
    <dbReference type="NCBI Taxonomy" id="1340010"/>
    <lineage>
        <taxon>Eukaryota</taxon>
        <taxon>Fungi</taxon>
        <taxon>Dikarya</taxon>
        <taxon>Ascomycota</taxon>
        <taxon>Pezizomycotina</taxon>
        <taxon>Lecanoromycetes</taxon>
        <taxon>OSLEUM clade</taxon>
        <taxon>Lecanoromycetidae</taxon>
        <taxon>Lecanorales</taxon>
        <taxon>Lecanorineae</taxon>
        <taxon>Stereocaulaceae</taxon>
        <taxon>Lepraria</taxon>
    </lineage>
</organism>